<dbReference type="EMBL" id="QNRK01000006">
    <property type="protein sequence ID" value="RBP16042.1"/>
    <property type="molecule type" value="Genomic_DNA"/>
</dbReference>
<sequence>MLDPLICLELLTPAEMGEADRMTIAAGTPGSLLMEAAGLAVADEAARLARTRGKIVVLCGPGANGGDGFVAARRLGERGFPVTLGLLGSREALTGDAAVAAARFAGAILPAVAVDLGGAACVIDALFGAGLARDIDGEARAVVERINRHARSGGRVLAVDTPSGVDGATGSVRGVAVEATASVTFFRLKPGHLLEPGRSLCGAIRLIDIGIPASVLPRIAPSAFVNSPCLWSDALPRLDSRSHKYARGAALVLSGPAHQTGAARLAARAALRAGAGIVTLASPLDAVAVNAAHLTAVMVAPFSGAGGFDALLADVRRRAVALGPGAGAGPELRDLVAAALTRPAQGRTVVMDADALTSFAGEAVELAALIGRGGHSAVMTPHEGEFARLFAGADGIDAGGDKLARARAAAQLTGAVVVLKGSDTVVAAPDGRAAIGWDLPPTLATAGSGDVLTGFVTGLAAQGVPAFEAAATAVWLHGAAARVFGPGLVSEDLPEALPGVLAALRAQ</sequence>
<dbReference type="Gene3D" id="3.40.1190.20">
    <property type="match status" value="1"/>
</dbReference>
<feature type="domain" description="YjeF N-terminal" evidence="21">
    <location>
        <begin position="16"/>
        <end position="217"/>
    </location>
</feature>
<gene>
    <name evidence="18" type="primary">nnrE</name>
    <name evidence="17" type="synonym">nnrD</name>
    <name evidence="22" type="ORF">DFR50_1063</name>
</gene>
<comment type="catalytic activity">
    <reaction evidence="16 17 19">
        <text>(6S)-NADPHX + ADP = AMP + phosphate + NADPH + H(+)</text>
        <dbReference type="Rhea" id="RHEA:32235"/>
        <dbReference type="ChEBI" id="CHEBI:15378"/>
        <dbReference type="ChEBI" id="CHEBI:43474"/>
        <dbReference type="ChEBI" id="CHEBI:57783"/>
        <dbReference type="ChEBI" id="CHEBI:64076"/>
        <dbReference type="ChEBI" id="CHEBI:456215"/>
        <dbReference type="ChEBI" id="CHEBI:456216"/>
        <dbReference type="EC" id="4.2.1.136"/>
    </reaction>
</comment>
<dbReference type="GO" id="GO:0052856">
    <property type="term" value="F:NAD(P)HX epimerase activity"/>
    <property type="evidence" value="ECO:0007669"/>
    <property type="project" value="UniProtKB-UniRule"/>
</dbReference>
<proteinExistence type="inferred from homology"/>
<keyword evidence="9 18" id="KW-0630">Potassium</keyword>
<comment type="similarity">
    <text evidence="18">Belongs to the NnrE/AIBP family.</text>
</comment>
<dbReference type="SUPFAM" id="SSF64153">
    <property type="entry name" value="YjeF N-terminal domain-like"/>
    <property type="match status" value="1"/>
</dbReference>
<dbReference type="InterPro" id="IPR036652">
    <property type="entry name" value="YjeF_N_dom_sf"/>
</dbReference>
<comment type="similarity">
    <text evidence="3 19">In the N-terminal section; belongs to the NnrE/AIBP family.</text>
</comment>
<keyword evidence="22" id="KW-0418">Kinase</keyword>
<evidence type="ECO:0000256" key="11">
    <source>
        <dbReference type="ARBA" id="ARBA00023235"/>
    </source>
</evidence>
<feature type="binding site" evidence="18">
    <location>
        <begin position="128"/>
        <end position="134"/>
    </location>
    <ligand>
        <name>(6S)-NADPHX</name>
        <dbReference type="ChEBI" id="CHEBI:64076"/>
    </ligand>
</feature>
<feature type="binding site" evidence="17">
    <location>
        <position position="325"/>
    </location>
    <ligand>
        <name>(6S)-NADPHX</name>
        <dbReference type="ChEBI" id="CHEBI:64076"/>
    </ligand>
</feature>
<comment type="function">
    <text evidence="18">Catalyzes the epimerization of the S- and R-forms of NAD(P)HX, a damaged form of NAD(P)H that is a result of enzymatic or heat-dependent hydration. This is a prerequisite for the S-specific NAD(P)H-hydrate dehydratase to allow the repair of both epimers of NAD(P)HX.</text>
</comment>
<dbReference type="PANTHER" id="PTHR12592:SF0">
    <property type="entry name" value="ATP-DEPENDENT (S)-NAD(P)H-HYDRATE DEHYDRATASE"/>
    <property type="match status" value="1"/>
</dbReference>
<feature type="binding site" evidence="17">
    <location>
        <position position="382"/>
    </location>
    <ligand>
        <name>(6S)-NADPHX</name>
        <dbReference type="ChEBI" id="CHEBI:64076"/>
    </ligand>
</feature>
<evidence type="ECO:0000256" key="17">
    <source>
        <dbReference type="HAMAP-Rule" id="MF_01965"/>
    </source>
</evidence>
<feature type="binding site" evidence="18">
    <location>
        <position position="124"/>
    </location>
    <ligand>
        <name>K(+)</name>
        <dbReference type="ChEBI" id="CHEBI:29103"/>
    </ligand>
</feature>
<dbReference type="InterPro" id="IPR029056">
    <property type="entry name" value="Ribokinase-like"/>
</dbReference>
<comment type="caution">
    <text evidence="18">Lacks conserved residue(s) required for the propagation of feature annotation.</text>
</comment>
<comment type="catalytic activity">
    <reaction evidence="2 18 19">
        <text>(6R)-NADPHX = (6S)-NADPHX</text>
        <dbReference type="Rhea" id="RHEA:32227"/>
        <dbReference type="ChEBI" id="CHEBI:64076"/>
        <dbReference type="ChEBI" id="CHEBI:64077"/>
        <dbReference type="EC" id="5.1.99.6"/>
    </reaction>
</comment>
<evidence type="ECO:0000256" key="2">
    <source>
        <dbReference type="ARBA" id="ARBA00000909"/>
    </source>
</evidence>
<keyword evidence="13" id="KW-0511">Multifunctional enzyme</keyword>
<dbReference type="GO" id="GO:0052855">
    <property type="term" value="F:ADP-dependent NAD(P)H-hydrate dehydratase activity"/>
    <property type="evidence" value="ECO:0007669"/>
    <property type="project" value="UniProtKB-UniRule"/>
</dbReference>
<keyword evidence="23" id="KW-1185">Reference proteome</keyword>
<evidence type="ECO:0000256" key="6">
    <source>
        <dbReference type="ARBA" id="ARBA00022741"/>
    </source>
</evidence>
<name>A0A366FN32_9HYPH</name>
<comment type="catalytic activity">
    <reaction evidence="15 17 19">
        <text>(6S)-NADHX + ADP = AMP + phosphate + NADH + H(+)</text>
        <dbReference type="Rhea" id="RHEA:32223"/>
        <dbReference type="ChEBI" id="CHEBI:15378"/>
        <dbReference type="ChEBI" id="CHEBI:43474"/>
        <dbReference type="ChEBI" id="CHEBI:57945"/>
        <dbReference type="ChEBI" id="CHEBI:64074"/>
        <dbReference type="ChEBI" id="CHEBI:456215"/>
        <dbReference type="ChEBI" id="CHEBI:456216"/>
        <dbReference type="EC" id="4.2.1.136"/>
    </reaction>
</comment>
<organism evidence="22 23">
    <name type="scientific">Roseiarcus fermentans</name>
    <dbReference type="NCBI Taxonomy" id="1473586"/>
    <lineage>
        <taxon>Bacteria</taxon>
        <taxon>Pseudomonadati</taxon>
        <taxon>Pseudomonadota</taxon>
        <taxon>Alphaproteobacteria</taxon>
        <taxon>Hyphomicrobiales</taxon>
        <taxon>Roseiarcaceae</taxon>
        <taxon>Roseiarcus</taxon>
    </lineage>
</organism>
<dbReference type="HAMAP" id="MF_01965">
    <property type="entry name" value="NADHX_dehydratase"/>
    <property type="match status" value="1"/>
</dbReference>
<dbReference type="RefSeq" id="WP_210208823.1">
    <property type="nucleotide sequence ID" value="NZ_QNRK01000006.1"/>
</dbReference>
<comment type="function">
    <text evidence="14 19">Bifunctional enzyme that catalyzes the epimerization of the S- and R-forms of NAD(P)HX and the dehydration of the S-form of NAD(P)HX at the expense of ADP, which is converted to AMP. This allows the repair of both epimers of NAD(P)HX, a damaged form of NAD(P)H that is a result of enzymatic or heat-dependent hydration.</text>
</comment>
<comment type="cofactor">
    <cofactor evidence="17">
        <name>Mg(2+)</name>
        <dbReference type="ChEBI" id="CHEBI:18420"/>
    </cofactor>
</comment>
<evidence type="ECO:0000313" key="23">
    <source>
        <dbReference type="Proteomes" id="UP000253529"/>
    </source>
</evidence>
<keyword evidence="12 17" id="KW-0456">Lyase</keyword>
<keyword evidence="7 17" id="KW-0067">ATP-binding</keyword>
<dbReference type="EC" id="5.1.99.6" evidence="19"/>
<evidence type="ECO:0000256" key="14">
    <source>
        <dbReference type="ARBA" id="ARBA00025153"/>
    </source>
</evidence>
<evidence type="ECO:0000256" key="15">
    <source>
        <dbReference type="ARBA" id="ARBA00048238"/>
    </source>
</evidence>
<dbReference type="EC" id="4.2.1.136" evidence="19"/>
<comment type="cofactor">
    <cofactor evidence="18 19">
        <name>K(+)</name>
        <dbReference type="ChEBI" id="CHEBI:29103"/>
    </cofactor>
    <text evidence="18 19">Binds 1 potassium ion per subunit.</text>
</comment>
<dbReference type="AlphaFoldDB" id="A0A366FN32"/>
<dbReference type="PROSITE" id="PS01050">
    <property type="entry name" value="YJEF_C_2"/>
    <property type="match status" value="1"/>
</dbReference>
<evidence type="ECO:0000259" key="21">
    <source>
        <dbReference type="PROSITE" id="PS51385"/>
    </source>
</evidence>
<feature type="binding site" evidence="17">
    <location>
        <begin position="420"/>
        <end position="424"/>
    </location>
    <ligand>
        <name>AMP</name>
        <dbReference type="ChEBI" id="CHEBI:456215"/>
    </ligand>
</feature>
<dbReference type="Pfam" id="PF01256">
    <property type="entry name" value="Carb_kinase"/>
    <property type="match status" value="1"/>
</dbReference>
<keyword evidence="11 18" id="KW-0413">Isomerase</keyword>
<evidence type="ECO:0000259" key="20">
    <source>
        <dbReference type="PROSITE" id="PS51383"/>
    </source>
</evidence>
<dbReference type="PIRSF" id="PIRSF017184">
    <property type="entry name" value="Nnr"/>
    <property type="match status" value="1"/>
</dbReference>
<evidence type="ECO:0000313" key="22">
    <source>
        <dbReference type="EMBL" id="RBP16042.1"/>
    </source>
</evidence>
<comment type="subunit">
    <text evidence="17">Homotetramer.</text>
</comment>
<comment type="similarity">
    <text evidence="17">Belongs to the NnrD/CARKD family.</text>
</comment>
<feature type="domain" description="YjeF C-terminal" evidence="20">
    <location>
        <begin position="227"/>
        <end position="504"/>
    </location>
</feature>
<dbReference type="PANTHER" id="PTHR12592">
    <property type="entry name" value="ATP-DEPENDENT (S)-NAD(P)H-HYDRATE DEHYDRATASE FAMILY MEMBER"/>
    <property type="match status" value="1"/>
</dbReference>
<dbReference type="PROSITE" id="PS51385">
    <property type="entry name" value="YJEF_N"/>
    <property type="match status" value="1"/>
</dbReference>
<dbReference type="GO" id="GO:0016301">
    <property type="term" value="F:kinase activity"/>
    <property type="evidence" value="ECO:0007669"/>
    <property type="project" value="UniProtKB-KW"/>
</dbReference>
<comment type="caution">
    <text evidence="22">The sequence shown here is derived from an EMBL/GenBank/DDBJ whole genome shotgun (WGS) entry which is preliminary data.</text>
</comment>
<dbReference type="CDD" id="cd01171">
    <property type="entry name" value="YXKO-related"/>
    <property type="match status" value="1"/>
</dbReference>
<reference evidence="22 23" key="1">
    <citation type="submission" date="2018-06" db="EMBL/GenBank/DDBJ databases">
        <title>Genomic Encyclopedia of Type Strains, Phase IV (KMG-IV): sequencing the most valuable type-strain genomes for metagenomic binning, comparative biology and taxonomic classification.</title>
        <authorList>
            <person name="Goeker M."/>
        </authorList>
    </citation>
    <scope>NUCLEOTIDE SEQUENCE [LARGE SCALE GENOMIC DNA]</scope>
    <source>
        <strain evidence="22 23">DSM 24875</strain>
    </source>
</reference>
<feature type="binding site" evidence="18">
    <location>
        <position position="64"/>
    </location>
    <ligand>
        <name>K(+)</name>
        <dbReference type="ChEBI" id="CHEBI:29103"/>
    </ligand>
</feature>
<dbReference type="GO" id="GO:0046872">
    <property type="term" value="F:metal ion binding"/>
    <property type="evidence" value="ECO:0007669"/>
    <property type="project" value="UniProtKB-UniRule"/>
</dbReference>
<dbReference type="SUPFAM" id="SSF53613">
    <property type="entry name" value="Ribokinase-like"/>
    <property type="match status" value="1"/>
</dbReference>
<dbReference type="Proteomes" id="UP000253529">
    <property type="component" value="Unassembled WGS sequence"/>
</dbReference>
<dbReference type="Gene3D" id="3.40.50.10260">
    <property type="entry name" value="YjeF N-terminal domain"/>
    <property type="match status" value="1"/>
</dbReference>
<evidence type="ECO:0000256" key="7">
    <source>
        <dbReference type="ARBA" id="ARBA00022840"/>
    </source>
</evidence>
<dbReference type="InterPro" id="IPR004443">
    <property type="entry name" value="YjeF_N_dom"/>
</dbReference>
<evidence type="ECO:0000256" key="4">
    <source>
        <dbReference type="ARBA" id="ARBA00009524"/>
    </source>
</evidence>
<evidence type="ECO:0000256" key="1">
    <source>
        <dbReference type="ARBA" id="ARBA00000013"/>
    </source>
</evidence>
<keyword evidence="22" id="KW-0808">Transferase</keyword>
<keyword evidence="6 17" id="KW-0547">Nucleotide-binding</keyword>
<feature type="binding site" evidence="17">
    <location>
        <position position="450"/>
    </location>
    <ligand>
        <name>(6S)-NADPHX</name>
        <dbReference type="ChEBI" id="CHEBI:64076"/>
    </ligand>
</feature>
<feature type="binding site" evidence="18">
    <location>
        <position position="163"/>
    </location>
    <ligand>
        <name>K(+)</name>
        <dbReference type="ChEBI" id="CHEBI:29103"/>
    </ligand>
</feature>
<feature type="binding site" evidence="18">
    <location>
        <begin position="63"/>
        <end position="67"/>
    </location>
    <ligand>
        <name>(6S)-NADPHX</name>
        <dbReference type="ChEBI" id="CHEBI:64076"/>
    </ligand>
</feature>
<evidence type="ECO:0000256" key="19">
    <source>
        <dbReference type="PIRNR" id="PIRNR017184"/>
    </source>
</evidence>
<evidence type="ECO:0000256" key="13">
    <source>
        <dbReference type="ARBA" id="ARBA00023268"/>
    </source>
</evidence>
<dbReference type="NCBIfam" id="TIGR00196">
    <property type="entry name" value="yjeF_cterm"/>
    <property type="match status" value="1"/>
</dbReference>
<comment type="catalytic activity">
    <reaction evidence="1 18 19">
        <text>(6R)-NADHX = (6S)-NADHX</text>
        <dbReference type="Rhea" id="RHEA:32215"/>
        <dbReference type="ChEBI" id="CHEBI:64074"/>
        <dbReference type="ChEBI" id="CHEBI:64075"/>
        <dbReference type="EC" id="5.1.99.6"/>
    </reaction>
</comment>
<keyword evidence="5 18" id="KW-0479">Metal-binding</keyword>
<evidence type="ECO:0000256" key="10">
    <source>
        <dbReference type="ARBA" id="ARBA00023027"/>
    </source>
</evidence>
<keyword evidence="8 17" id="KW-0521">NADP</keyword>
<dbReference type="GO" id="GO:0046496">
    <property type="term" value="P:nicotinamide nucleotide metabolic process"/>
    <property type="evidence" value="ECO:0007669"/>
    <property type="project" value="UniProtKB-UniRule"/>
</dbReference>
<evidence type="ECO:0000256" key="3">
    <source>
        <dbReference type="ARBA" id="ARBA00006001"/>
    </source>
</evidence>
<protein>
    <recommendedName>
        <fullName evidence="19">Bifunctional NAD(P)H-hydrate repair enzyme</fullName>
    </recommendedName>
    <alternativeName>
        <fullName evidence="19">Nicotinamide nucleotide repair protein</fullName>
    </alternativeName>
    <domain>
        <recommendedName>
            <fullName evidence="19">ADP-dependent (S)-NAD(P)H-hydrate dehydratase</fullName>
            <ecNumber evidence="19">4.2.1.136</ecNumber>
        </recommendedName>
        <alternativeName>
            <fullName evidence="19">ADP-dependent NAD(P)HX dehydratase</fullName>
        </alternativeName>
    </domain>
    <domain>
        <recommendedName>
            <fullName evidence="19">NAD(P)H-hydrate epimerase</fullName>
            <ecNumber evidence="19">5.1.99.6</ecNumber>
        </recommendedName>
    </domain>
</protein>
<dbReference type="NCBIfam" id="TIGR00197">
    <property type="entry name" value="yjeF_nterm"/>
    <property type="match status" value="1"/>
</dbReference>
<dbReference type="InterPro" id="IPR000631">
    <property type="entry name" value="CARKD"/>
</dbReference>
<dbReference type="GO" id="GO:0005524">
    <property type="term" value="F:ATP binding"/>
    <property type="evidence" value="ECO:0007669"/>
    <property type="project" value="UniProtKB-UniRule"/>
</dbReference>
<accession>A0A366FN32</accession>
<evidence type="ECO:0000256" key="8">
    <source>
        <dbReference type="ARBA" id="ARBA00022857"/>
    </source>
</evidence>
<feature type="binding site" evidence="18">
    <location>
        <position position="160"/>
    </location>
    <ligand>
        <name>(6S)-NADPHX</name>
        <dbReference type="ChEBI" id="CHEBI:64076"/>
    </ligand>
</feature>
<dbReference type="Pfam" id="PF03853">
    <property type="entry name" value="YjeF_N"/>
    <property type="match status" value="1"/>
</dbReference>
<comment type="similarity">
    <text evidence="4 19">In the C-terminal section; belongs to the NnrD/CARKD family.</text>
</comment>
<dbReference type="GO" id="GO:0110051">
    <property type="term" value="P:metabolite repair"/>
    <property type="evidence" value="ECO:0007669"/>
    <property type="project" value="TreeGrafter"/>
</dbReference>
<feature type="binding site" evidence="17">
    <location>
        <position position="449"/>
    </location>
    <ligand>
        <name>AMP</name>
        <dbReference type="ChEBI" id="CHEBI:456215"/>
    </ligand>
</feature>
<evidence type="ECO:0000256" key="18">
    <source>
        <dbReference type="HAMAP-Rule" id="MF_01966"/>
    </source>
</evidence>
<evidence type="ECO:0000256" key="16">
    <source>
        <dbReference type="ARBA" id="ARBA00049209"/>
    </source>
</evidence>
<dbReference type="PROSITE" id="PS51383">
    <property type="entry name" value="YJEF_C_3"/>
    <property type="match status" value="1"/>
</dbReference>
<evidence type="ECO:0000256" key="12">
    <source>
        <dbReference type="ARBA" id="ARBA00023239"/>
    </source>
</evidence>
<evidence type="ECO:0000256" key="9">
    <source>
        <dbReference type="ARBA" id="ARBA00022958"/>
    </source>
</evidence>
<feature type="binding site" evidence="17">
    <location>
        <position position="262"/>
    </location>
    <ligand>
        <name>(6S)-NADPHX</name>
        <dbReference type="ChEBI" id="CHEBI:64076"/>
    </ligand>
</feature>
<comment type="function">
    <text evidence="17">Catalyzes the dehydration of the S-form of NAD(P)HX at the expense of ADP, which is converted to AMP. Together with NAD(P)HX epimerase, which catalyzes the epimerization of the S- and R-forms, the enzyme allows the repair of both epimers of NAD(P)HX, a damaged form of NAD(P)H that is a result of enzymatic or heat-dependent hydration.</text>
</comment>
<dbReference type="InterPro" id="IPR030677">
    <property type="entry name" value="Nnr"/>
</dbReference>
<dbReference type="InterPro" id="IPR017953">
    <property type="entry name" value="Carbohydrate_kinase_pred_CS"/>
</dbReference>
<evidence type="ECO:0000256" key="5">
    <source>
        <dbReference type="ARBA" id="ARBA00022723"/>
    </source>
</evidence>
<dbReference type="HAMAP" id="MF_01966">
    <property type="entry name" value="NADHX_epimerase"/>
    <property type="match status" value="1"/>
</dbReference>
<keyword evidence="10 17" id="KW-0520">NAD</keyword>